<feature type="compositionally biased region" description="Basic and acidic residues" evidence="1">
    <location>
        <begin position="57"/>
        <end position="99"/>
    </location>
</feature>
<protein>
    <submittedName>
        <fullName evidence="2">Uncharacterized protein</fullName>
    </submittedName>
</protein>
<proteinExistence type="predicted"/>
<evidence type="ECO:0000313" key="3">
    <source>
        <dbReference type="Proteomes" id="UP000091820"/>
    </source>
</evidence>
<organism evidence="2 3">
    <name type="scientific">Glossina brevipalpis</name>
    <dbReference type="NCBI Taxonomy" id="37001"/>
    <lineage>
        <taxon>Eukaryota</taxon>
        <taxon>Metazoa</taxon>
        <taxon>Ecdysozoa</taxon>
        <taxon>Arthropoda</taxon>
        <taxon>Hexapoda</taxon>
        <taxon>Insecta</taxon>
        <taxon>Pterygota</taxon>
        <taxon>Neoptera</taxon>
        <taxon>Endopterygota</taxon>
        <taxon>Diptera</taxon>
        <taxon>Brachycera</taxon>
        <taxon>Muscomorpha</taxon>
        <taxon>Hippoboscoidea</taxon>
        <taxon>Glossinidae</taxon>
        <taxon>Glossina</taxon>
    </lineage>
</organism>
<name>A0A1A9W8W8_9MUSC</name>
<accession>A0A1A9W8W8</accession>
<dbReference type="EnsemblMetazoa" id="GBRI010563-RA">
    <property type="protein sequence ID" value="GBRI010563-PA"/>
    <property type="gene ID" value="GBRI010563"/>
</dbReference>
<keyword evidence="3" id="KW-1185">Reference proteome</keyword>
<evidence type="ECO:0000313" key="2">
    <source>
        <dbReference type="EnsemblMetazoa" id="GBRI010563-PA"/>
    </source>
</evidence>
<sequence>MAIVTILVNAIKKCDSHREPSISLCFRSPEIFLSRYEQANGQIFLNREGGKAIGKKVGKESGKEGGKQVGKEGGKEGGKQGGKEGWKKVRKEGGNEGGKEGGLWNRIYILALVVQQYISKSNLQNKAVHKEKRPLGCASDIIAQTLKQSPKIKTNTYTNNLL</sequence>
<dbReference type="Proteomes" id="UP000091820">
    <property type="component" value="Unassembled WGS sequence"/>
</dbReference>
<reference evidence="2" key="2">
    <citation type="submission" date="2020-05" db="UniProtKB">
        <authorList>
            <consortium name="EnsemblMetazoa"/>
        </authorList>
    </citation>
    <scope>IDENTIFICATION</scope>
    <source>
        <strain evidence="2">IAEA</strain>
    </source>
</reference>
<dbReference type="AlphaFoldDB" id="A0A1A9W8W8"/>
<reference evidence="3" key="1">
    <citation type="submission" date="2014-03" db="EMBL/GenBank/DDBJ databases">
        <authorList>
            <person name="Aksoy S."/>
            <person name="Warren W."/>
            <person name="Wilson R.K."/>
        </authorList>
    </citation>
    <scope>NUCLEOTIDE SEQUENCE [LARGE SCALE GENOMIC DNA]</scope>
    <source>
        <strain evidence="3">IAEA</strain>
    </source>
</reference>
<dbReference type="VEuPathDB" id="VectorBase:GBRI010563"/>
<feature type="region of interest" description="Disordered" evidence="1">
    <location>
        <begin position="55"/>
        <end position="99"/>
    </location>
</feature>
<evidence type="ECO:0000256" key="1">
    <source>
        <dbReference type="SAM" id="MobiDB-lite"/>
    </source>
</evidence>